<protein>
    <submittedName>
        <fullName evidence="1">Uncharacterized protein</fullName>
    </submittedName>
</protein>
<gene>
    <name evidence="1" type="ORF">RCO7_01245</name>
</gene>
<evidence type="ECO:0000313" key="2">
    <source>
        <dbReference type="Proteomes" id="UP000178129"/>
    </source>
</evidence>
<dbReference type="AlphaFoldDB" id="A0A1E1K473"/>
<comment type="caution">
    <text evidence="1">The sequence shown here is derived from an EMBL/GenBank/DDBJ whole genome shotgun (WGS) entry which is preliminary data.</text>
</comment>
<keyword evidence="2" id="KW-1185">Reference proteome</keyword>
<dbReference type="EMBL" id="FJUW01000007">
    <property type="protein sequence ID" value="CZS92906.1"/>
    <property type="molecule type" value="Genomic_DNA"/>
</dbReference>
<evidence type="ECO:0000313" key="1">
    <source>
        <dbReference type="EMBL" id="CZS92906.1"/>
    </source>
</evidence>
<name>A0A1E1K473_9HELO</name>
<sequence length="263" mass="29783">MIKPFSEPPAESYAAKHAAKPRSDNPKFIEHYIQVENIDVEGIEGLPFIFKYPATQPPIITFKKCLEQIRIDRNTPAEVPGKTLGLEWFAQGYINCQRAAVATPSSKKAEDGSSEQKMIVGTLVARISSTTSKMVTKVCVIVLLRIMDQDDWLDAPWNTSDERVLNLGTVLSKNITLMILWLHHSVGRSLCIAWVYTVTRDDSVEVAETKFSFRVSFQMKLALLLQVIFRGMFNVDPPMPEFKLDVEEWRSWNNGTAATYILQ</sequence>
<reference evidence="2" key="1">
    <citation type="submission" date="2016-03" db="EMBL/GenBank/DDBJ databases">
        <authorList>
            <person name="Ploux O."/>
        </authorList>
    </citation>
    <scope>NUCLEOTIDE SEQUENCE [LARGE SCALE GENOMIC DNA]</scope>
    <source>
        <strain evidence="2">UK7</strain>
    </source>
</reference>
<dbReference type="Proteomes" id="UP000178129">
    <property type="component" value="Unassembled WGS sequence"/>
</dbReference>
<accession>A0A1E1K473</accession>
<proteinExistence type="predicted"/>
<organism evidence="1 2">
    <name type="scientific">Rhynchosporium graminicola</name>
    <dbReference type="NCBI Taxonomy" id="2792576"/>
    <lineage>
        <taxon>Eukaryota</taxon>
        <taxon>Fungi</taxon>
        <taxon>Dikarya</taxon>
        <taxon>Ascomycota</taxon>
        <taxon>Pezizomycotina</taxon>
        <taxon>Leotiomycetes</taxon>
        <taxon>Helotiales</taxon>
        <taxon>Ploettnerulaceae</taxon>
        <taxon>Rhynchosporium</taxon>
    </lineage>
</organism>
<dbReference type="InParanoid" id="A0A1E1K473"/>